<dbReference type="EMBL" id="FOTY01000008">
    <property type="protein sequence ID" value="SFL91927.1"/>
    <property type="molecule type" value="Genomic_DNA"/>
</dbReference>
<dbReference type="GO" id="GO:0003700">
    <property type="term" value="F:DNA-binding transcription factor activity"/>
    <property type="evidence" value="ECO:0007669"/>
    <property type="project" value="InterPro"/>
</dbReference>
<evidence type="ECO:0000256" key="1">
    <source>
        <dbReference type="ARBA" id="ARBA00002486"/>
    </source>
</evidence>
<gene>
    <name evidence="5" type="ORF">SAMN04488054_10846</name>
</gene>
<evidence type="ECO:0000256" key="2">
    <source>
        <dbReference type="ARBA" id="ARBA00006479"/>
    </source>
</evidence>
<keyword evidence="3" id="KW-0859">Xylose metabolism</keyword>
<dbReference type="Gene3D" id="3.30.420.40">
    <property type="match status" value="2"/>
</dbReference>
<comment type="similarity">
    <text evidence="2">Belongs to the ROK (NagC/XylR) family.</text>
</comment>
<dbReference type="InterPro" id="IPR036390">
    <property type="entry name" value="WH_DNA-bd_sf"/>
</dbReference>
<dbReference type="InterPro" id="IPR036388">
    <property type="entry name" value="WH-like_DNA-bd_sf"/>
</dbReference>
<accession>A0A1I4LMV6</accession>
<dbReference type="SUPFAM" id="SSF53067">
    <property type="entry name" value="Actin-like ATPase domain"/>
    <property type="match status" value="1"/>
</dbReference>
<dbReference type="RefSeq" id="WP_090926605.1">
    <property type="nucleotide sequence ID" value="NZ_FOTY01000008.1"/>
</dbReference>
<evidence type="ECO:0000313" key="5">
    <source>
        <dbReference type="EMBL" id="SFL91927.1"/>
    </source>
</evidence>
<keyword evidence="5" id="KW-0418">Kinase</keyword>
<keyword evidence="5" id="KW-0808">Transferase</keyword>
<dbReference type="Pfam" id="PF00480">
    <property type="entry name" value="ROK"/>
    <property type="match status" value="1"/>
</dbReference>
<evidence type="ECO:0000313" key="6">
    <source>
        <dbReference type="Proteomes" id="UP000199668"/>
    </source>
</evidence>
<dbReference type="PANTHER" id="PTHR18964:SF149">
    <property type="entry name" value="BIFUNCTIONAL UDP-N-ACETYLGLUCOSAMINE 2-EPIMERASE_N-ACETYLMANNOSAMINE KINASE"/>
    <property type="match status" value="1"/>
</dbReference>
<organism evidence="5 6">
    <name type="scientific">Salibacterium qingdaonense</name>
    <dbReference type="NCBI Taxonomy" id="266892"/>
    <lineage>
        <taxon>Bacteria</taxon>
        <taxon>Bacillati</taxon>
        <taxon>Bacillota</taxon>
        <taxon>Bacilli</taxon>
        <taxon>Bacillales</taxon>
        <taxon>Bacillaceae</taxon>
    </lineage>
</organism>
<keyword evidence="6" id="KW-1185">Reference proteome</keyword>
<dbReference type="Pfam" id="PF12802">
    <property type="entry name" value="MarR_2"/>
    <property type="match status" value="1"/>
</dbReference>
<name>A0A1I4LMV6_9BACI</name>
<sequence>MNNKSNAIETIKKMNRKMVLDQVKTSDGISRTEIAQELGLSKSTVSAIVEELLGRKLIEESGKGSSTNKGGRRRKLLQFNPKSSLAVGVDVGGTKIQIAMTDLDGEILYEKKFSSQNDVKELIQLIHYSIEESELDSSHIIALGIGVPGWVQVDTGIVIEAPALKWNKRNLKEEMEPHFDYPVFINNDVNCAALGEKWLGSGEESDNLYFIAIGTGVGSAIISGGELVYGHNYQSGEIGYQLSKEDLQRKDLNTEGEFGEFEKKISGEAFRNGDRTAKDVFAEYSGHTNGSSPVVKNFFTELSLVITNSVNLLNPELVVIGGGVSESMHSMIEELNERVASLTPIKTNIKLASLGGAAGAYGAIYHAYTELEEAEEL</sequence>
<proteinExistence type="inferred from homology"/>
<dbReference type="OrthoDB" id="9796533at2"/>
<dbReference type="GO" id="GO:0016301">
    <property type="term" value="F:kinase activity"/>
    <property type="evidence" value="ECO:0007669"/>
    <property type="project" value="UniProtKB-KW"/>
</dbReference>
<dbReference type="Proteomes" id="UP000199668">
    <property type="component" value="Unassembled WGS sequence"/>
</dbReference>
<dbReference type="InterPro" id="IPR043129">
    <property type="entry name" value="ATPase_NBD"/>
</dbReference>
<dbReference type="Gene3D" id="1.10.10.10">
    <property type="entry name" value="Winged helix-like DNA-binding domain superfamily/Winged helix DNA-binding domain"/>
    <property type="match status" value="1"/>
</dbReference>
<comment type="function">
    <text evidence="1">Transcriptional repressor of xylose-utilizing enzymes.</text>
</comment>
<dbReference type="InterPro" id="IPR000835">
    <property type="entry name" value="HTH_MarR-typ"/>
</dbReference>
<dbReference type="GO" id="GO:0042732">
    <property type="term" value="P:D-xylose metabolic process"/>
    <property type="evidence" value="ECO:0007669"/>
    <property type="project" value="UniProtKB-KW"/>
</dbReference>
<dbReference type="SUPFAM" id="SSF46785">
    <property type="entry name" value="Winged helix' DNA-binding domain"/>
    <property type="match status" value="1"/>
</dbReference>
<dbReference type="STRING" id="266892.SAMN04488054_10846"/>
<dbReference type="PANTHER" id="PTHR18964">
    <property type="entry name" value="ROK (REPRESSOR, ORF, KINASE) FAMILY"/>
    <property type="match status" value="1"/>
</dbReference>
<reference evidence="5 6" key="1">
    <citation type="submission" date="2016-10" db="EMBL/GenBank/DDBJ databases">
        <authorList>
            <person name="de Groot N.N."/>
        </authorList>
    </citation>
    <scope>NUCLEOTIDE SEQUENCE [LARGE SCALE GENOMIC DNA]</scope>
    <source>
        <strain evidence="5 6">CGMCC 1.6134</strain>
    </source>
</reference>
<dbReference type="CDD" id="cd23763">
    <property type="entry name" value="ASKHA_ATPase_ROK"/>
    <property type="match status" value="1"/>
</dbReference>
<evidence type="ECO:0000256" key="3">
    <source>
        <dbReference type="ARBA" id="ARBA00022629"/>
    </source>
</evidence>
<protein>
    <submittedName>
        <fullName evidence="5">Glucokinase</fullName>
    </submittedName>
</protein>
<dbReference type="InterPro" id="IPR000600">
    <property type="entry name" value="ROK"/>
</dbReference>
<evidence type="ECO:0000259" key="4">
    <source>
        <dbReference type="Pfam" id="PF12802"/>
    </source>
</evidence>
<dbReference type="AlphaFoldDB" id="A0A1I4LMV6"/>
<keyword evidence="3" id="KW-0119">Carbohydrate metabolism</keyword>
<feature type="domain" description="HTH marR-type" evidence="4">
    <location>
        <begin position="18"/>
        <end position="61"/>
    </location>
</feature>